<dbReference type="Proteomes" id="UP000314294">
    <property type="component" value="Unassembled WGS sequence"/>
</dbReference>
<dbReference type="EMBL" id="SRLO01027648">
    <property type="protein sequence ID" value="TNN21493.1"/>
    <property type="molecule type" value="Genomic_DNA"/>
</dbReference>
<gene>
    <name evidence="1" type="ORF">EYF80_068395</name>
</gene>
<evidence type="ECO:0000313" key="1">
    <source>
        <dbReference type="EMBL" id="TNN21493.1"/>
    </source>
</evidence>
<reference evidence="1 2" key="1">
    <citation type="submission" date="2019-03" db="EMBL/GenBank/DDBJ databases">
        <title>First draft genome of Liparis tanakae, snailfish: a comprehensive survey of snailfish specific genes.</title>
        <authorList>
            <person name="Kim W."/>
            <person name="Song I."/>
            <person name="Jeong J.-H."/>
            <person name="Kim D."/>
            <person name="Kim S."/>
            <person name="Ryu S."/>
            <person name="Song J.Y."/>
            <person name="Lee S.K."/>
        </authorList>
    </citation>
    <scope>NUCLEOTIDE SEQUENCE [LARGE SCALE GENOMIC DNA]</scope>
    <source>
        <tissue evidence="1">Muscle</tissue>
    </source>
</reference>
<protein>
    <submittedName>
        <fullName evidence="1">Uncharacterized protein</fullName>
    </submittedName>
</protein>
<organism evidence="1 2">
    <name type="scientific">Liparis tanakae</name>
    <name type="common">Tanaka's snailfish</name>
    <dbReference type="NCBI Taxonomy" id="230148"/>
    <lineage>
        <taxon>Eukaryota</taxon>
        <taxon>Metazoa</taxon>
        <taxon>Chordata</taxon>
        <taxon>Craniata</taxon>
        <taxon>Vertebrata</taxon>
        <taxon>Euteleostomi</taxon>
        <taxon>Actinopterygii</taxon>
        <taxon>Neopterygii</taxon>
        <taxon>Teleostei</taxon>
        <taxon>Neoteleostei</taxon>
        <taxon>Acanthomorphata</taxon>
        <taxon>Eupercaria</taxon>
        <taxon>Perciformes</taxon>
        <taxon>Cottioidei</taxon>
        <taxon>Cottales</taxon>
        <taxon>Liparidae</taxon>
        <taxon>Liparis</taxon>
    </lineage>
</organism>
<comment type="caution">
    <text evidence="1">The sequence shown here is derived from an EMBL/GenBank/DDBJ whole genome shotgun (WGS) entry which is preliminary data.</text>
</comment>
<keyword evidence="2" id="KW-1185">Reference proteome</keyword>
<proteinExistence type="predicted"/>
<evidence type="ECO:0000313" key="2">
    <source>
        <dbReference type="Proteomes" id="UP000314294"/>
    </source>
</evidence>
<dbReference type="AlphaFoldDB" id="A0A4Z2DY47"/>
<accession>A0A4Z2DY47</accession>
<sequence>MMMMMMMMMMSSRVTWAACRWS</sequence>
<name>A0A4Z2DY47_9TELE</name>